<reference evidence="1" key="2">
    <citation type="journal article" date="2021" name="Front. Microbiol.">
        <title>Comprehensive Comparative Genomics and Phenotyping of Methylobacterium Species.</title>
        <authorList>
            <person name="Alessa O."/>
            <person name="Ogura Y."/>
            <person name="Fujitani Y."/>
            <person name="Takami H."/>
            <person name="Hayashi T."/>
            <person name="Sahin N."/>
            <person name="Tani A."/>
        </authorList>
    </citation>
    <scope>NUCLEOTIDE SEQUENCE</scope>
    <source>
        <strain evidence="1">DSM 22415</strain>
    </source>
</reference>
<dbReference type="Proteomes" id="UP000401717">
    <property type="component" value="Unassembled WGS sequence"/>
</dbReference>
<evidence type="ECO:0000313" key="2">
    <source>
        <dbReference type="EMBL" id="VUF13704.1"/>
    </source>
</evidence>
<reference evidence="2 3" key="1">
    <citation type="submission" date="2019-06" db="EMBL/GenBank/DDBJ databases">
        <authorList>
            <person name="Rodrigo-Torres L."/>
            <person name="Arahal R. D."/>
            <person name="Lucena T."/>
        </authorList>
    </citation>
    <scope>NUCLEOTIDE SEQUENCE [LARGE SCALE GENOMIC DNA]</scope>
    <source>
        <strain evidence="2 3">SW08-7</strain>
    </source>
</reference>
<proteinExistence type="predicted"/>
<evidence type="ECO:0000313" key="4">
    <source>
        <dbReference type="Proteomes" id="UP001055303"/>
    </source>
</evidence>
<organism evidence="2 3">
    <name type="scientific">Methylobacterium dankookense</name>
    <dbReference type="NCBI Taxonomy" id="560405"/>
    <lineage>
        <taxon>Bacteria</taxon>
        <taxon>Pseudomonadati</taxon>
        <taxon>Pseudomonadota</taxon>
        <taxon>Alphaproteobacteria</taxon>
        <taxon>Hyphomicrobiales</taxon>
        <taxon>Methylobacteriaceae</taxon>
        <taxon>Methylobacterium</taxon>
    </lineage>
</organism>
<dbReference type="AlphaFoldDB" id="A0A564G0R0"/>
<dbReference type="OrthoDB" id="7999770at2"/>
<sequence length="75" mass="8400">MTSTRRFEVRLATRDGRRVLMAQAEREVALMAESVMRRYGDDILDVGFSVAAPDPAASRRIALYLSMLVNELDPA</sequence>
<accession>A0A564G0R0</accession>
<keyword evidence="4" id="KW-1185">Reference proteome</keyword>
<protein>
    <submittedName>
        <fullName evidence="2">Uncharacterized protein</fullName>
    </submittedName>
</protein>
<dbReference type="Proteomes" id="UP001055303">
    <property type="component" value="Unassembled WGS sequence"/>
</dbReference>
<name>A0A564G0R0_9HYPH</name>
<evidence type="ECO:0000313" key="3">
    <source>
        <dbReference type="Proteomes" id="UP000401717"/>
    </source>
</evidence>
<reference evidence="1" key="3">
    <citation type="submission" date="2021-08" db="EMBL/GenBank/DDBJ databases">
        <authorList>
            <person name="Tani A."/>
            <person name="Ola A."/>
            <person name="Ogura Y."/>
            <person name="Katsura K."/>
            <person name="Hayashi T."/>
        </authorList>
    </citation>
    <scope>NUCLEOTIDE SEQUENCE</scope>
    <source>
        <strain evidence="1">DSM 22415</strain>
    </source>
</reference>
<dbReference type="EMBL" id="CABFVH010000023">
    <property type="protein sequence ID" value="VUF13704.1"/>
    <property type="molecule type" value="Genomic_DNA"/>
</dbReference>
<dbReference type="RefSeq" id="WP_144765886.1">
    <property type="nucleotide sequence ID" value="NZ_BPQI01000018.1"/>
</dbReference>
<dbReference type="EMBL" id="BPQI01000018">
    <property type="protein sequence ID" value="GJD55091.1"/>
    <property type="molecule type" value="Genomic_DNA"/>
</dbReference>
<gene>
    <name evidence="1" type="ORF">IFDJLNFL_0973</name>
    <name evidence="2" type="ORF">MTDSW087_03411</name>
</gene>
<evidence type="ECO:0000313" key="1">
    <source>
        <dbReference type="EMBL" id="GJD55091.1"/>
    </source>
</evidence>